<feature type="transmembrane region" description="Helical" evidence="1">
    <location>
        <begin position="318"/>
        <end position="338"/>
    </location>
</feature>
<feature type="transmembrane region" description="Helical" evidence="1">
    <location>
        <begin position="196"/>
        <end position="218"/>
    </location>
</feature>
<gene>
    <name evidence="2" type="ORF">BU52_32680</name>
</gene>
<dbReference type="EMBL" id="JFCB01000054">
    <property type="protein sequence ID" value="KES03027.1"/>
    <property type="molecule type" value="Genomic_DNA"/>
</dbReference>
<keyword evidence="1" id="KW-0812">Transmembrane</keyword>
<evidence type="ECO:0000256" key="1">
    <source>
        <dbReference type="SAM" id="Phobius"/>
    </source>
</evidence>
<keyword evidence="1" id="KW-1133">Transmembrane helix</keyword>
<reference evidence="2 3" key="1">
    <citation type="submission" date="2014-02" db="EMBL/GenBank/DDBJ databases">
        <title>The genome announcement of Streptomyces toyocaensis NRRL15009.</title>
        <authorList>
            <person name="Hong H.-J."/>
            <person name="Kwun M.J."/>
        </authorList>
    </citation>
    <scope>NUCLEOTIDE SEQUENCE [LARGE SCALE GENOMIC DNA]</scope>
    <source>
        <strain evidence="2 3">NRRL 15009</strain>
    </source>
</reference>
<evidence type="ECO:0000313" key="2">
    <source>
        <dbReference type="EMBL" id="KES03027.1"/>
    </source>
</evidence>
<keyword evidence="1" id="KW-0472">Membrane</keyword>
<accession>A0A081XHK4</accession>
<feature type="transmembrane region" description="Helical" evidence="1">
    <location>
        <begin position="165"/>
        <end position="184"/>
    </location>
</feature>
<feature type="transmembrane region" description="Helical" evidence="1">
    <location>
        <begin position="28"/>
        <end position="47"/>
    </location>
</feature>
<keyword evidence="3" id="KW-1185">Reference proteome</keyword>
<dbReference type="Proteomes" id="UP000028341">
    <property type="component" value="Unassembled WGS sequence"/>
</dbReference>
<dbReference type="eggNOG" id="COG1511">
    <property type="taxonomic scope" value="Bacteria"/>
</dbReference>
<dbReference type="AlphaFoldDB" id="A0A081XHK4"/>
<dbReference type="STRING" id="55952.BU52_32680"/>
<feature type="transmembrane region" description="Helical" evidence="1">
    <location>
        <begin position="224"/>
        <end position="245"/>
    </location>
</feature>
<comment type="caution">
    <text evidence="2">The sequence shown here is derived from an EMBL/GenBank/DDBJ whole genome shotgun (WGS) entry which is preliminary data.</text>
</comment>
<sequence length="353" mass="35139">MTQSAGAGTRPGSFLGEVRDAVTPRATLLVLGVIALQLLFITSYVGALHHPKLRDAPFGVVAPQAAAGQAVTRLDRLLGSPLDPRPVPDEAAAREQLGNRDLDGALLLDAGGTTDTLLVATGGGTTLAASLQRLVTDLERSEGRTVRVVDVAPASAQDAGGLSSFYVVVGWCVGGYLCASILAISAGARAPTPRRAVIRLGTMALVALVGGLGGALVVGPALDALPGGFAALWGLGALITFAVGAATLALQAVFGVVGIGVAILLVVILGNPSAGGALAPPLLPPFWAAVGPALPPGAGTWTARSIAYFGGSAVTVPLLVLSAWAVAGTAVTLLMAALRRKRAGPAPRPAPGP</sequence>
<dbReference type="OrthoDB" id="3217869at2"/>
<name>A0A081XHK4_STRTO</name>
<dbReference type="RefSeq" id="WP_037941099.1">
    <property type="nucleotide sequence ID" value="NZ_JBFADL010000097.1"/>
</dbReference>
<protein>
    <submittedName>
        <fullName evidence="2">Membrane protein</fullName>
    </submittedName>
</protein>
<feature type="transmembrane region" description="Helical" evidence="1">
    <location>
        <begin position="252"/>
        <end position="270"/>
    </location>
</feature>
<evidence type="ECO:0000313" key="3">
    <source>
        <dbReference type="Proteomes" id="UP000028341"/>
    </source>
</evidence>
<organism evidence="2 3">
    <name type="scientific">Streptomyces toyocaensis</name>
    <dbReference type="NCBI Taxonomy" id="55952"/>
    <lineage>
        <taxon>Bacteria</taxon>
        <taxon>Bacillati</taxon>
        <taxon>Actinomycetota</taxon>
        <taxon>Actinomycetes</taxon>
        <taxon>Kitasatosporales</taxon>
        <taxon>Streptomycetaceae</taxon>
        <taxon>Streptomyces</taxon>
    </lineage>
</organism>
<proteinExistence type="predicted"/>